<feature type="compositionally biased region" description="Basic and acidic residues" evidence="4">
    <location>
        <begin position="627"/>
        <end position="677"/>
    </location>
</feature>
<evidence type="ECO:0000313" key="7">
    <source>
        <dbReference type="RefSeq" id="XP_045546734.1"/>
    </source>
</evidence>
<dbReference type="Proteomes" id="UP001652741">
    <property type="component" value="Chromosome ssa12"/>
</dbReference>
<feature type="region of interest" description="Disordered" evidence="4">
    <location>
        <begin position="463"/>
        <end position="518"/>
    </location>
</feature>
<gene>
    <name evidence="7" type="primary">LOC106564264</name>
</gene>
<evidence type="ECO:0000313" key="6">
    <source>
        <dbReference type="Proteomes" id="UP001652741"/>
    </source>
</evidence>
<accession>A0ABM3CJJ9</accession>
<dbReference type="PROSITE" id="PS50211">
    <property type="entry name" value="DENN"/>
    <property type="match status" value="1"/>
</dbReference>
<dbReference type="InterPro" id="IPR040032">
    <property type="entry name" value="DENND1A/B/C"/>
</dbReference>
<feature type="region of interest" description="Disordered" evidence="4">
    <location>
        <begin position="571"/>
        <end position="590"/>
    </location>
</feature>
<feature type="compositionally biased region" description="Polar residues" evidence="4">
    <location>
        <begin position="865"/>
        <end position="893"/>
    </location>
</feature>
<organism evidence="6 7">
    <name type="scientific">Salmo salar</name>
    <name type="common">Atlantic salmon</name>
    <dbReference type="NCBI Taxonomy" id="8030"/>
    <lineage>
        <taxon>Eukaryota</taxon>
        <taxon>Metazoa</taxon>
        <taxon>Chordata</taxon>
        <taxon>Craniata</taxon>
        <taxon>Vertebrata</taxon>
        <taxon>Euteleostomi</taxon>
        <taxon>Actinopterygii</taxon>
        <taxon>Neopterygii</taxon>
        <taxon>Teleostei</taxon>
        <taxon>Protacanthopterygii</taxon>
        <taxon>Salmoniformes</taxon>
        <taxon>Salmonidae</taxon>
        <taxon>Salmoninae</taxon>
        <taxon>Salmo</taxon>
    </lineage>
</organism>
<dbReference type="PANTHER" id="PTHR13196">
    <property type="entry name" value="DENN DOMAIN-CONTAINING"/>
    <property type="match status" value="1"/>
</dbReference>
<comment type="subcellular location">
    <subcellularLocation>
        <location evidence="1">Cytoplasmic vesicle</location>
        <location evidence="1">Clathrin-coated vesicle</location>
    </subcellularLocation>
</comment>
<feature type="compositionally biased region" description="Acidic residues" evidence="4">
    <location>
        <begin position="509"/>
        <end position="518"/>
    </location>
</feature>
<dbReference type="SMART" id="SM00799">
    <property type="entry name" value="DENN"/>
    <property type="match status" value="1"/>
</dbReference>
<dbReference type="InterPro" id="IPR001194">
    <property type="entry name" value="cDENN_dom"/>
</dbReference>
<keyword evidence="2" id="KW-0344">Guanine-nucleotide releasing factor</keyword>
<dbReference type="SMART" id="SM00801">
    <property type="entry name" value="dDENN"/>
    <property type="match status" value="1"/>
</dbReference>
<dbReference type="GeneID" id="106564264"/>
<dbReference type="InterPro" id="IPR005112">
    <property type="entry name" value="dDENN_dom"/>
</dbReference>
<dbReference type="InterPro" id="IPR005113">
    <property type="entry name" value="uDENN_dom"/>
</dbReference>
<feature type="compositionally biased region" description="Polar residues" evidence="4">
    <location>
        <begin position="903"/>
        <end position="921"/>
    </location>
</feature>
<dbReference type="InterPro" id="IPR043153">
    <property type="entry name" value="DENN_C"/>
</dbReference>
<evidence type="ECO:0000259" key="5">
    <source>
        <dbReference type="PROSITE" id="PS50211"/>
    </source>
</evidence>
<evidence type="ECO:0000256" key="4">
    <source>
        <dbReference type="SAM" id="MobiDB-lite"/>
    </source>
</evidence>
<proteinExistence type="predicted"/>
<dbReference type="Gene3D" id="6.10.140.1000">
    <property type="match status" value="1"/>
</dbReference>
<dbReference type="SMART" id="SM00800">
    <property type="entry name" value="uDENN"/>
    <property type="match status" value="1"/>
</dbReference>
<protein>
    <submittedName>
        <fullName evidence="7">DENN domain-containing protein 1B isoform X3</fullName>
    </submittedName>
</protein>
<dbReference type="Pfam" id="PF02141">
    <property type="entry name" value="DENN"/>
    <property type="match status" value="1"/>
</dbReference>
<sequence length="938" mass="104409">MGSRLKENPDRTFYWFFEASCPIARDKDPDVLFQFPEDFSDEESRQTLPRFCFPYDIERVRDVVAVQHFTFVLTDLEGCQRFGFCRLTSSSHTCLCMLSYLPWFEVFYKLLNNLADYLTKGQTNEMRELLAALYTHPLPLAVGSVTLQLGEKLLVRTEMPRPPGHAPLTPGKGQEGVPYLIAPDPRGLPSIPESRNLTELVVAVDVSNLLQLYASMLFERRILILSSKLSTLTACVHALSAVLYPMYWQHIFIPVLPPHLLDYCCAPMPFLIGVHSSLTERVRSRGLEDVVILNVDTNTIESPFDDLKKIPADVVSGLKLSLKHQAASAGVGVAKAFLRAQALLFGGYGDALKGNTNGQVMFCEEVFLDHRSSSMRQFLQSAVHLQLFKQFIDGRLELLNRGIEPDDLFEQEMLQCGTAEAGSTKAYHQLVGNLKKGGGALILNVKSKTHMYKSAKRGLRNFLSPKSRPRRPVNKQGCLLDNENTQENRDTWEEDWQDSAVSGPVADPELQEEEGGDSGMCDPEEMDLLGEIFDTLSARSSHDRGLLYGTRSLDLFGPDTTDYIRQRGLATPSQESLGVSIGGSGSLHSWNQEEGLHYMGEGPEQTDDSDWLGEGQALSEEASETPQGRREGGRREEERREEGRREEEWREEGRREEGMEKGLVEAEDLKVRKEVGMERWNVLRQGGQDEQRMEERKRDEDITMEPEIQSECMGENGKGKEVEGEKKREKMQNYRGQDQQQGEENQGQGQERGTKTPGELPRNRGPRPGTESRAGAGAVEDNQGEGDRLTPKTTDFPGPENGTATPASKQPLGQLEREERGEEIEVGPTPLSPGVSSAVALFQSPASVQTLHGKAQTRGSPKPSKPSNTPQTWDTIQKSCPQEPNNTQVSNNDRAGPVIATPVLTTPINNQSEPGGNTTVQEDPPPVKVSELKKRFEA</sequence>
<feature type="compositionally biased region" description="Low complexity" evidence="4">
    <location>
        <begin position="736"/>
        <end position="751"/>
    </location>
</feature>
<dbReference type="Pfam" id="PF03456">
    <property type="entry name" value="uDENN"/>
    <property type="match status" value="1"/>
</dbReference>
<evidence type="ECO:0000256" key="2">
    <source>
        <dbReference type="ARBA" id="ARBA00022658"/>
    </source>
</evidence>
<feature type="domain" description="UDENN" evidence="5">
    <location>
        <begin position="13"/>
        <end position="402"/>
    </location>
</feature>
<feature type="region of interest" description="Disordered" evidence="4">
    <location>
        <begin position="597"/>
        <end position="938"/>
    </location>
</feature>
<dbReference type="InterPro" id="IPR037516">
    <property type="entry name" value="Tripartite_DENN"/>
</dbReference>
<keyword evidence="6" id="KW-1185">Reference proteome</keyword>
<dbReference type="PANTHER" id="PTHR13196:SF25">
    <property type="entry name" value="DENN DOMAIN-CONTAINING PROTEIN 1C"/>
    <property type="match status" value="1"/>
</dbReference>
<name>A0ABM3CJJ9_SALSA</name>
<evidence type="ECO:0000256" key="3">
    <source>
        <dbReference type="ARBA" id="ARBA00023329"/>
    </source>
</evidence>
<dbReference type="Gene3D" id="3.40.50.11500">
    <property type="match status" value="1"/>
</dbReference>
<feature type="compositionally biased region" description="Basic and acidic residues" evidence="4">
    <location>
        <begin position="687"/>
        <end position="701"/>
    </location>
</feature>
<feature type="compositionally biased region" description="Basic and acidic residues" evidence="4">
    <location>
        <begin position="717"/>
        <end position="732"/>
    </location>
</feature>
<reference evidence="7" key="1">
    <citation type="submission" date="2025-08" db="UniProtKB">
        <authorList>
            <consortium name="RefSeq"/>
        </authorList>
    </citation>
    <scope>IDENTIFICATION</scope>
</reference>
<dbReference type="Pfam" id="PF03455">
    <property type="entry name" value="dDENN"/>
    <property type="match status" value="1"/>
</dbReference>
<evidence type="ECO:0000256" key="1">
    <source>
        <dbReference type="ARBA" id="ARBA00004132"/>
    </source>
</evidence>
<dbReference type="RefSeq" id="XP_045546734.1">
    <property type="nucleotide sequence ID" value="XM_045690778.1"/>
</dbReference>
<keyword evidence="3" id="KW-0968">Cytoplasmic vesicle</keyword>
<dbReference type="Gene3D" id="3.30.450.200">
    <property type="match status" value="1"/>
</dbReference>